<reference evidence="2 3" key="1">
    <citation type="submission" date="2018-09" db="EMBL/GenBank/DDBJ databases">
        <title>Novel species of Cryobacterium.</title>
        <authorList>
            <person name="Liu Q."/>
            <person name="Xin Y.-H."/>
        </authorList>
    </citation>
    <scope>NUCLEOTIDE SEQUENCE [LARGE SCALE GENOMIC DNA]</scope>
    <source>
        <strain evidence="2 3">Hh39</strain>
    </source>
</reference>
<feature type="chain" id="PRO_5017422104" evidence="1">
    <location>
        <begin position="28"/>
        <end position="179"/>
    </location>
</feature>
<feature type="signal peptide" evidence="1">
    <location>
        <begin position="1"/>
        <end position="27"/>
    </location>
</feature>
<evidence type="ECO:0000256" key="1">
    <source>
        <dbReference type="SAM" id="SignalP"/>
    </source>
</evidence>
<comment type="caution">
    <text evidence="2">The sequence shown here is derived from an EMBL/GenBank/DDBJ whole genome shotgun (WGS) entry which is preliminary data.</text>
</comment>
<keyword evidence="3" id="KW-1185">Reference proteome</keyword>
<dbReference type="EMBL" id="QZVS01000095">
    <property type="protein sequence ID" value="RJT85696.1"/>
    <property type="molecule type" value="Genomic_DNA"/>
</dbReference>
<gene>
    <name evidence="2" type="ORF">D6T64_18990</name>
</gene>
<dbReference type="OrthoDB" id="4401005at2"/>
<evidence type="ECO:0000313" key="2">
    <source>
        <dbReference type="EMBL" id="RJT85696.1"/>
    </source>
</evidence>
<accession>A0A3A5MAP9</accession>
<dbReference type="PROSITE" id="PS51257">
    <property type="entry name" value="PROKAR_LIPOPROTEIN"/>
    <property type="match status" value="1"/>
</dbReference>
<organism evidence="2 3">
    <name type="scientific">Cryobacterium melibiosiphilum</name>
    <dbReference type="NCBI Taxonomy" id="995039"/>
    <lineage>
        <taxon>Bacteria</taxon>
        <taxon>Bacillati</taxon>
        <taxon>Actinomycetota</taxon>
        <taxon>Actinomycetes</taxon>
        <taxon>Micrococcales</taxon>
        <taxon>Microbacteriaceae</taxon>
        <taxon>Cryobacterium</taxon>
    </lineage>
</organism>
<dbReference type="RefSeq" id="WP_119976238.1">
    <property type="nucleotide sequence ID" value="NZ_JBHSQA010000009.1"/>
</dbReference>
<evidence type="ECO:0000313" key="3">
    <source>
        <dbReference type="Proteomes" id="UP000272015"/>
    </source>
</evidence>
<dbReference type="Proteomes" id="UP000272015">
    <property type="component" value="Unassembled WGS sequence"/>
</dbReference>
<sequence length="179" mass="18140">MKKTLRTYAPGALALIAALALGGCAQAAPSASSSDTPSSTPLSSTGDCSGVTVVVDFGTLDAEALTECVDADASLAASTVMQTAGITTEGTVEYGDQIVCRVNDRPAADETVEVEGEASFTEACASMPAAYAYWALWVKPTPDADWAYAQEGLGSLQTAPGETLGLVYTTGTETPTPGS</sequence>
<proteinExistence type="predicted"/>
<dbReference type="AlphaFoldDB" id="A0A3A5MAP9"/>
<name>A0A3A5MAP9_9MICO</name>
<protein>
    <submittedName>
        <fullName evidence="2">Uncharacterized protein</fullName>
    </submittedName>
</protein>
<keyword evidence="1" id="KW-0732">Signal</keyword>